<evidence type="ECO:0000313" key="1">
    <source>
        <dbReference type="EMBL" id="VEB39726.1"/>
    </source>
</evidence>
<dbReference type="AlphaFoldDB" id="A0A3S4IBE4"/>
<sequence length="46" mass="5306">MGRGLNKALYNFMHGIGLDGDVRGWFDVRVPKPKVPRQFIERALYS</sequence>
<proteinExistence type="predicted"/>
<name>A0A3S4IBE4_CHRVL</name>
<dbReference type="EMBL" id="LR134182">
    <property type="protein sequence ID" value="VEB39726.1"/>
    <property type="molecule type" value="Genomic_DNA"/>
</dbReference>
<accession>A0A3S4IBE4</accession>
<organism evidence="1 2">
    <name type="scientific">Chromobacterium violaceum</name>
    <dbReference type="NCBI Taxonomy" id="536"/>
    <lineage>
        <taxon>Bacteria</taxon>
        <taxon>Pseudomonadati</taxon>
        <taxon>Pseudomonadota</taxon>
        <taxon>Betaproteobacteria</taxon>
        <taxon>Neisseriales</taxon>
        <taxon>Chromobacteriaceae</taxon>
        <taxon>Chromobacterium</taxon>
    </lineage>
</organism>
<dbReference type="Proteomes" id="UP000275777">
    <property type="component" value="Chromosome"/>
</dbReference>
<gene>
    <name evidence="1" type="ORF">NCTC9695_00111</name>
</gene>
<reference evidence="1 2" key="1">
    <citation type="submission" date="2018-12" db="EMBL/GenBank/DDBJ databases">
        <authorList>
            <consortium name="Pathogen Informatics"/>
        </authorList>
    </citation>
    <scope>NUCLEOTIDE SEQUENCE [LARGE SCALE GENOMIC DNA]</scope>
    <source>
        <strain evidence="1 2">NCTC9695</strain>
    </source>
</reference>
<protein>
    <submittedName>
        <fullName evidence="1">Uncharacterized protein</fullName>
    </submittedName>
</protein>
<evidence type="ECO:0000313" key="2">
    <source>
        <dbReference type="Proteomes" id="UP000275777"/>
    </source>
</evidence>